<accession>A6HYL6</accession>
<dbReference type="AlphaFoldDB" id="A6HYL6"/>
<reference evidence="2" key="1">
    <citation type="submission" date="2005-09" db="EMBL/GenBank/DDBJ databases">
        <authorList>
            <person name="Mural R.J."/>
            <person name="Li P.W."/>
            <person name="Adams M.D."/>
            <person name="Amanatides P.G."/>
            <person name="Baden-Tillson H."/>
            <person name="Barnstead M."/>
            <person name="Chin S.H."/>
            <person name="Dew I."/>
            <person name="Evans C.A."/>
            <person name="Ferriera S."/>
            <person name="Flanigan M."/>
            <person name="Fosler C."/>
            <person name="Glodek A."/>
            <person name="Gu Z."/>
            <person name="Holt R.A."/>
            <person name="Jennings D."/>
            <person name="Kraft C.L."/>
            <person name="Lu F."/>
            <person name="Nguyen T."/>
            <person name="Nusskern D.R."/>
            <person name="Pfannkoch C.M."/>
            <person name="Sitter C."/>
            <person name="Sutton G.G."/>
            <person name="Venter J.C."/>
            <person name="Wang Z."/>
            <person name="Woodage T."/>
            <person name="Zheng X.H."/>
            <person name="Zhong F."/>
        </authorList>
    </citation>
    <scope>NUCLEOTIDE SEQUENCE [LARGE SCALE GENOMIC DNA]</scope>
    <source>
        <strain>BN</strain>
        <strain evidence="2">Sprague-Dawley</strain>
    </source>
</reference>
<name>A6HYL6_RAT</name>
<dbReference type="Proteomes" id="UP000234681">
    <property type="component" value="Chromosome 1"/>
</dbReference>
<evidence type="ECO:0000313" key="2">
    <source>
        <dbReference type="Proteomes" id="UP000234681"/>
    </source>
</evidence>
<sequence>MCVVPPQEKFVPQQTMQWNPYGSQRTACVDQFSSPTTGHQDWWQVSRS</sequence>
<evidence type="ECO:0000313" key="1">
    <source>
        <dbReference type="EMBL" id="EDM12297.1"/>
    </source>
</evidence>
<dbReference type="EMBL" id="CH473953">
    <property type="protein sequence ID" value="EDM12297.1"/>
    <property type="molecule type" value="Genomic_DNA"/>
</dbReference>
<proteinExistence type="predicted"/>
<organism evidence="1 2">
    <name type="scientific">Rattus norvegicus</name>
    <name type="common">Rat</name>
    <dbReference type="NCBI Taxonomy" id="10116"/>
    <lineage>
        <taxon>Eukaryota</taxon>
        <taxon>Metazoa</taxon>
        <taxon>Chordata</taxon>
        <taxon>Craniata</taxon>
        <taxon>Vertebrata</taxon>
        <taxon>Euteleostomi</taxon>
        <taxon>Mammalia</taxon>
        <taxon>Eutheria</taxon>
        <taxon>Euarchontoglires</taxon>
        <taxon>Glires</taxon>
        <taxon>Rodentia</taxon>
        <taxon>Myomorpha</taxon>
        <taxon>Muroidea</taxon>
        <taxon>Muridae</taxon>
        <taxon>Murinae</taxon>
        <taxon>Rattus</taxon>
    </lineage>
</organism>
<protein>
    <submittedName>
        <fullName evidence="1">RCG47461</fullName>
    </submittedName>
</protein>
<gene>
    <name evidence="1" type="ORF">rCG_47461</name>
</gene>